<protein>
    <recommendedName>
        <fullName evidence="3">ubiquitinyl hydrolase 1</fullName>
        <ecNumber evidence="3">3.4.19.12</ecNumber>
    </recommendedName>
</protein>
<dbReference type="InterPro" id="IPR018200">
    <property type="entry name" value="USP_CS"/>
</dbReference>
<dbReference type="GO" id="GO:0016579">
    <property type="term" value="P:protein deubiquitination"/>
    <property type="evidence" value="ECO:0007669"/>
    <property type="project" value="InterPro"/>
</dbReference>
<evidence type="ECO:0000313" key="11">
    <source>
        <dbReference type="Proteomes" id="UP000193944"/>
    </source>
</evidence>
<dbReference type="EC" id="3.4.19.12" evidence="3"/>
<dbReference type="InterPro" id="IPR050185">
    <property type="entry name" value="Ub_carboxyl-term_hydrolase"/>
</dbReference>
<feature type="compositionally biased region" description="Basic and acidic residues" evidence="8">
    <location>
        <begin position="1122"/>
        <end position="1132"/>
    </location>
</feature>
<keyword evidence="6" id="KW-0378">Hydrolase</keyword>
<dbReference type="AlphaFoldDB" id="A0A1Y1WE43"/>
<dbReference type="GO" id="GO:0004843">
    <property type="term" value="F:cysteine-type deubiquitinase activity"/>
    <property type="evidence" value="ECO:0007669"/>
    <property type="project" value="UniProtKB-EC"/>
</dbReference>
<comment type="caution">
    <text evidence="10">The sequence shown here is derived from an EMBL/GenBank/DDBJ whole genome shotgun (WGS) entry which is preliminary data.</text>
</comment>
<dbReference type="CDD" id="cd02674">
    <property type="entry name" value="Peptidase_C19R"/>
    <property type="match status" value="1"/>
</dbReference>
<feature type="region of interest" description="Disordered" evidence="8">
    <location>
        <begin position="95"/>
        <end position="138"/>
    </location>
</feature>
<feature type="compositionally biased region" description="Low complexity" evidence="8">
    <location>
        <begin position="586"/>
        <end position="596"/>
    </location>
</feature>
<reference evidence="10 11" key="1">
    <citation type="submission" date="2016-08" db="EMBL/GenBank/DDBJ databases">
        <title>A Parts List for Fungal Cellulosomes Revealed by Comparative Genomics.</title>
        <authorList>
            <consortium name="DOE Joint Genome Institute"/>
            <person name="Haitjema C.H."/>
            <person name="Gilmore S.P."/>
            <person name="Henske J.K."/>
            <person name="Solomon K.V."/>
            <person name="De Groot R."/>
            <person name="Kuo A."/>
            <person name="Mondo S.J."/>
            <person name="Salamov A.A."/>
            <person name="Labutti K."/>
            <person name="Zhao Z."/>
            <person name="Chiniquy J."/>
            <person name="Barry K."/>
            <person name="Brewer H.M."/>
            <person name="Purvine S.O."/>
            <person name="Wright A.T."/>
            <person name="Boxma B."/>
            <person name="Van Alen T."/>
            <person name="Hackstein J.H."/>
            <person name="Baker S.E."/>
            <person name="Grigoriev I.V."/>
            <person name="O'Malley M.A."/>
        </authorList>
    </citation>
    <scope>NUCLEOTIDE SEQUENCE [LARGE SCALE GENOMIC DNA]</scope>
    <source>
        <strain evidence="10 11">S4</strain>
    </source>
</reference>
<dbReference type="InterPro" id="IPR001394">
    <property type="entry name" value="Peptidase_C19_UCH"/>
</dbReference>
<evidence type="ECO:0000256" key="1">
    <source>
        <dbReference type="ARBA" id="ARBA00000707"/>
    </source>
</evidence>
<feature type="domain" description="USP" evidence="9">
    <location>
        <begin position="185"/>
        <end position="994"/>
    </location>
</feature>
<proteinExistence type="inferred from homology"/>
<dbReference type="PROSITE" id="PS00972">
    <property type="entry name" value="USP_1"/>
    <property type="match status" value="1"/>
</dbReference>
<dbReference type="OrthoDB" id="292964at2759"/>
<dbReference type="PANTHER" id="PTHR21646:SF24">
    <property type="entry name" value="UBIQUITIN CARBOXYL-TERMINAL HYDROLASE"/>
    <property type="match status" value="1"/>
</dbReference>
<feature type="region of interest" description="Disordered" evidence="8">
    <location>
        <begin position="1"/>
        <end position="33"/>
    </location>
</feature>
<accession>A0A1Y1WE43</accession>
<dbReference type="InterPro" id="IPR038765">
    <property type="entry name" value="Papain-like_cys_pep_sf"/>
</dbReference>
<name>A0A1Y1WE43_9FUNG</name>
<dbReference type="EMBL" id="MCFG01000399">
    <property type="protein sequence ID" value="ORX71732.1"/>
    <property type="molecule type" value="Genomic_DNA"/>
</dbReference>
<dbReference type="SUPFAM" id="SSF54001">
    <property type="entry name" value="Cysteine proteinases"/>
    <property type="match status" value="1"/>
</dbReference>
<dbReference type="Pfam" id="PF00443">
    <property type="entry name" value="UCH"/>
    <property type="match status" value="1"/>
</dbReference>
<evidence type="ECO:0000259" key="9">
    <source>
        <dbReference type="PROSITE" id="PS50235"/>
    </source>
</evidence>
<feature type="region of interest" description="Disordered" evidence="8">
    <location>
        <begin position="579"/>
        <end position="644"/>
    </location>
</feature>
<dbReference type="PROSITE" id="PS50235">
    <property type="entry name" value="USP_3"/>
    <property type="match status" value="1"/>
</dbReference>
<dbReference type="Gene3D" id="3.90.70.10">
    <property type="entry name" value="Cysteine proteinases"/>
    <property type="match status" value="2"/>
</dbReference>
<feature type="compositionally biased region" description="Low complexity" evidence="8">
    <location>
        <begin position="66"/>
        <end position="75"/>
    </location>
</feature>
<comment type="catalytic activity">
    <reaction evidence="1">
        <text>Thiol-dependent hydrolysis of ester, thioester, amide, peptide and isopeptide bonds formed by the C-terminal Gly of ubiquitin (a 76-residue protein attached to proteins as an intracellular targeting signal).</text>
        <dbReference type="EC" id="3.4.19.12"/>
    </reaction>
</comment>
<evidence type="ECO:0000256" key="4">
    <source>
        <dbReference type="ARBA" id="ARBA00022670"/>
    </source>
</evidence>
<evidence type="ECO:0000256" key="2">
    <source>
        <dbReference type="ARBA" id="ARBA00009085"/>
    </source>
</evidence>
<evidence type="ECO:0000256" key="5">
    <source>
        <dbReference type="ARBA" id="ARBA00022786"/>
    </source>
</evidence>
<dbReference type="Proteomes" id="UP000193944">
    <property type="component" value="Unassembled WGS sequence"/>
</dbReference>
<dbReference type="PROSITE" id="PS00973">
    <property type="entry name" value="USP_2"/>
    <property type="match status" value="1"/>
</dbReference>
<evidence type="ECO:0000256" key="8">
    <source>
        <dbReference type="SAM" id="MobiDB-lite"/>
    </source>
</evidence>
<feature type="compositionally biased region" description="Polar residues" evidence="8">
    <location>
        <begin position="95"/>
        <end position="125"/>
    </location>
</feature>
<comment type="similarity">
    <text evidence="2">Belongs to the peptidase C19 family.</text>
</comment>
<feature type="region of interest" description="Disordered" evidence="8">
    <location>
        <begin position="1101"/>
        <end position="1132"/>
    </location>
</feature>
<gene>
    <name evidence="10" type="ORF">BCR32DRAFT_250075</name>
</gene>
<feature type="compositionally biased region" description="Polar residues" evidence="8">
    <location>
        <begin position="624"/>
        <end position="641"/>
    </location>
</feature>
<evidence type="ECO:0000256" key="3">
    <source>
        <dbReference type="ARBA" id="ARBA00012759"/>
    </source>
</evidence>
<keyword evidence="11" id="KW-1185">Reference proteome</keyword>
<evidence type="ECO:0000256" key="7">
    <source>
        <dbReference type="ARBA" id="ARBA00022807"/>
    </source>
</evidence>
<evidence type="ECO:0000313" key="10">
    <source>
        <dbReference type="EMBL" id="ORX71732.1"/>
    </source>
</evidence>
<dbReference type="InterPro" id="IPR028889">
    <property type="entry name" value="USP"/>
</dbReference>
<keyword evidence="5" id="KW-0833">Ubl conjugation pathway</keyword>
<sequence length="1132" mass="129688">MVRNSNINNCENFENNNNSDINNSSDSGNNSEEIETNNNIAFKRMKITSETDQDINISQPKSLIMDNDTSNSDSLIDNDDSSNDYSITEFSTNKFSTNNQINTPMDSYSSSNYPPEQMNNIAMSNSRDDNKDNIYQAGPVNDNSCTALVKQDDNSSISDDDLPPPPAYEDLYPTSVSKFHTPGTNGLGNLGNTCFMNSGLQCIAHTALLRDYLLKGYWKKELNLTSIHSMKGKMVKAFVKVLENLWSNNSGPYRPTEFKSVISKHTPSFEGYHQHDCQEFIASLLDGLHEDINRVKEKKFEEYPDMNDMADEEAASTSWGLHIRRENSIIVDLFYGQYRSINICQTCNTKRLNFEPFVYLTLPIPENQEIEVPVQILLDGKYIETVRINVLKSNSIALMKEKIAEKIKEENIITDIEIDKNNLEIFQGREYTMNAYLSNSELVENIQSLEHSYYSLYAYIVTSHYSLNSIKNHLQNPKEDNKLSNINIPVYQKVEDADRYSNDDNGFPFLINLPNLAQFEDDEKMINRRLLGWAIYREIVKYYQKFTEYTIATMDPTVELDPKVLECINQIREEEENLNKKISNHVNVDNKSTSSSKDSEDNSSDDNADDTNINKNYNDDDFDSQQGNASSNNDGNLSDINDSLDDAQPIQKKLETEEEVNAMNDDEDTLLENTYKATHAKQTNVVISDNDVEMSSNKESEIINNDENNDKKEEDVEVLYPINDGWKVMSKLFDVQLIYSEKPNESFYSYSFSYSCPRVILYNTKDNSSKEDDSSNTRNEYRSYSYRNNQEYRSAKVSIKPKDCLIIITWKPALLKLLFGENKFDCFTPKASKQTVKKPESKPITLEECIKEFIKDEILTDENKWFCPHCKEDREAYKKMDIWKAPEILIVHLKRFIQDRRYYSSRKNNVLVKFPIEGLDLTDVIIGDKSEEKYIYNLYAISNHSGSTGGGHYTAYVKNDKDGKWYDCNDSFVSEVSESSIVTPSAYLLFYERCHEPGKEFQLPNLDNVPDVYVEEEEEINYQNQINKYSSMPLPMPGSLPMRNGPPSDTMNNPISTNYGSEDFADFDNMNNNVYTSTATAPANNSLSNLSSSDLNSTSSNDILYDDNDDNDQLITDTDTVVEEKGHESIDY</sequence>
<keyword evidence="7" id="KW-0788">Thiol protease</keyword>
<feature type="region of interest" description="Disordered" evidence="8">
    <location>
        <begin position="58"/>
        <end position="83"/>
    </location>
</feature>
<keyword evidence="4" id="KW-0645">Protease</keyword>
<dbReference type="GO" id="GO:0006508">
    <property type="term" value="P:proteolysis"/>
    <property type="evidence" value="ECO:0007669"/>
    <property type="project" value="UniProtKB-KW"/>
</dbReference>
<reference evidence="10 11" key="2">
    <citation type="submission" date="2016-08" db="EMBL/GenBank/DDBJ databases">
        <title>Pervasive Adenine N6-methylation of Active Genes in Fungi.</title>
        <authorList>
            <consortium name="DOE Joint Genome Institute"/>
            <person name="Mondo S.J."/>
            <person name="Dannebaum R.O."/>
            <person name="Kuo R.C."/>
            <person name="Labutti K."/>
            <person name="Haridas S."/>
            <person name="Kuo A."/>
            <person name="Salamov A."/>
            <person name="Ahrendt S.R."/>
            <person name="Lipzen A."/>
            <person name="Sullivan W."/>
            <person name="Andreopoulos W.B."/>
            <person name="Clum A."/>
            <person name="Lindquist E."/>
            <person name="Daum C."/>
            <person name="Ramamoorthy G.K."/>
            <person name="Gryganskyi A."/>
            <person name="Culley D."/>
            <person name="Magnuson J.K."/>
            <person name="James T.Y."/>
            <person name="O'Malley M.A."/>
            <person name="Stajich J.E."/>
            <person name="Spatafora J.W."/>
            <person name="Visel A."/>
            <person name="Grigoriev I.V."/>
        </authorList>
    </citation>
    <scope>NUCLEOTIDE SEQUENCE [LARGE SCALE GENOMIC DNA]</scope>
    <source>
        <strain evidence="10 11">S4</strain>
    </source>
</reference>
<dbReference type="PANTHER" id="PTHR21646">
    <property type="entry name" value="UBIQUITIN CARBOXYL-TERMINAL HYDROLASE"/>
    <property type="match status" value="1"/>
</dbReference>
<dbReference type="STRING" id="1754192.A0A1Y1WE43"/>
<evidence type="ECO:0000256" key="6">
    <source>
        <dbReference type="ARBA" id="ARBA00022801"/>
    </source>
</evidence>
<organism evidence="10 11">
    <name type="scientific">Anaeromyces robustus</name>
    <dbReference type="NCBI Taxonomy" id="1754192"/>
    <lineage>
        <taxon>Eukaryota</taxon>
        <taxon>Fungi</taxon>
        <taxon>Fungi incertae sedis</taxon>
        <taxon>Chytridiomycota</taxon>
        <taxon>Chytridiomycota incertae sedis</taxon>
        <taxon>Neocallimastigomycetes</taxon>
        <taxon>Neocallimastigales</taxon>
        <taxon>Neocallimastigaceae</taxon>
        <taxon>Anaeromyces</taxon>
    </lineage>
</organism>